<dbReference type="GeneID" id="6086620"/>
<gene>
    <name evidence="3" type="ORF">LACBIDRAFT_336006</name>
</gene>
<dbReference type="Gene3D" id="1.10.510.10">
    <property type="entry name" value="Transferase(Phosphotransferase) domain 1"/>
    <property type="match status" value="1"/>
</dbReference>
<dbReference type="RefSeq" id="XP_001890966.1">
    <property type="nucleotide sequence ID" value="XM_001890931.1"/>
</dbReference>
<accession>B0E448</accession>
<dbReference type="InterPro" id="IPR000719">
    <property type="entry name" value="Prot_kinase_dom"/>
</dbReference>
<feature type="region of interest" description="Disordered" evidence="1">
    <location>
        <begin position="376"/>
        <end position="435"/>
    </location>
</feature>
<dbReference type="PROSITE" id="PS00108">
    <property type="entry name" value="PROTEIN_KINASE_ST"/>
    <property type="match status" value="1"/>
</dbReference>
<evidence type="ECO:0000256" key="1">
    <source>
        <dbReference type="SAM" id="MobiDB-lite"/>
    </source>
</evidence>
<dbReference type="EMBL" id="DS547306">
    <property type="protein sequence ID" value="EDQ98384.1"/>
    <property type="molecule type" value="Genomic_DNA"/>
</dbReference>
<dbReference type="InterPro" id="IPR008271">
    <property type="entry name" value="Ser/Thr_kinase_AS"/>
</dbReference>
<dbReference type="InterPro" id="IPR011009">
    <property type="entry name" value="Kinase-like_dom_sf"/>
</dbReference>
<dbReference type="Pfam" id="PF07714">
    <property type="entry name" value="PK_Tyr_Ser-Thr"/>
    <property type="match status" value="1"/>
</dbReference>
<sequence length="1023" mass="115260">MSSRLGLIPEAAARLTQAPPLPSHHKPMVVSATSKGFARPHLQLRSALTDLAPLDPEHEAFSPDPNPGTRIMVEVRDMDGVSSLGCLCSPHLFSFLTVLKVLLTLVMMDDVSSHLDKAACTASTAGLWSSFARKSHFKQYGLGFQKRKRFHAFTLSKAVKAAKAGLVILLMLDSVPGLPPVGRTQTIVRPQLPARQPRLHDLLAPQPYTQSSGVKFSEHPVPAQAQRPILQPRPVYAWHLQPQDSHASQAYTWRSGVKHSVPSPIVPRPAAAPLQLQYLRASQAYTRLSRVEVSKHPVHAQAQLPRHSPGPSQMIRSSLITQSLRVPPPRQLRPYFDALYSDEEGYVSDSERGWPRQEETLSRRVTARRRLFDRRKKRKQLEKEEKLRTKAEGGDYGTDEADDEKEERRGRGRKRKRPGRREGGSKRKQAEDTRQGFQDWNSSDCFGHIYCDGLSTTNPISAALLQRAPLPDDSVPHSESIQERLCRLDKMDLSESRILLLEKIHQEMWAELPTIRLIKWDDLPWPVFVRTTCPKDLMFYRIVSYSLQVSSGMDIKEALVNSNRLQWAQQRLRILLGCWGQPGLQKKLKNSPDKTMIQGVNTVTNHLENVLDFVNMHQIDETHHTDLTAIISQTFLKHFGENLARILTDTSDNSGYKSLLRLEGDSAQKMLNFLQTLVSLPRNDILGALLRLSKLSKLYPECLTITDLERNNDVLDSGRFGEIYKGRSRNQVICLKVIKVTRKTQIKHLLKAFFKEALLWGHLSHPNILPFYGIYHLEDAHGRISFVSPWMENGNITEYLKRHPLANRLLLIWDIILGIQFLHQNQVIHGDLKGLNVLVNRSGRSCLADFGLANLVDEDILRWTSIQSTGHQSGGTLRWQAPELINPPSDESAKATPASDIYSFACVCYEFPRDCTVMMKVLEGSRPPRPADTSTLSDEIWKLIEMCWNQEPQDRPSAELVIEQLPLAGIVDDRPSGGDHLAPPDFRAGGPKNLGVVFNPAVDIILSSVLRSTPTNEVEPHAI</sequence>
<keyword evidence="4" id="KW-1185">Reference proteome</keyword>
<dbReference type="PROSITE" id="PS50011">
    <property type="entry name" value="PROTEIN_KINASE_DOM"/>
    <property type="match status" value="1"/>
</dbReference>
<dbReference type="GO" id="GO:0005524">
    <property type="term" value="F:ATP binding"/>
    <property type="evidence" value="ECO:0007669"/>
    <property type="project" value="InterPro"/>
</dbReference>
<dbReference type="Proteomes" id="UP000001194">
    <property type="component" value="Unassembled WGS sequence"/>
</dbReference>
<feature type="compositionally biased region" description="Basic and acidic residues" evidence="1">
    <location>
        <begin position="381"/>
        <end position="393"/>
    </location>
</feature>
<feature type="compositionally biased region" description="Basic and acidic residues" evidence="1">
    <location>
        <begin position="420"/>
        <end position="434"/>
    </location>
</feature>
<evidence type="ECO:0000313" key="3">
    <source>
        <dbReference type="EMBL" id="EDQ98384.1"/>
    </source>
</evidence>
<name>B0E448_LACBS</name>
<dbReference type="HOGENOM" id="CLU_295609_0_0_1"/>
<dbReference type="SMART" id="SM00220">
    <property type="entry name" value="S_TKc"/>
    <property type="match status" value="1"/>
</dbReference>
<dbReference type="OrthoDB" id="5581784at2759"/>
<reference evidence="3 4" key="1">
    <citation type="journal article" date="2008" name="Nature">
        <title>The genome of Laccaria bicolor provides insights into mycorrhizal symbiosis.</title>
        <authorList>
            <person name="Martin F."/>
            <person name="Aerts A."/>
            <person name="Ahren D."/>
            <person name="Brun A."/>
            <person name="Danchin E.G.J."/>
            <person name="Duchaussoy F."/>
            <person name="Gibon J."/>
            <person name="Kohler A."/>
            <person name="Lindquist E."/>
            <person name="Pereda V."/>
            <person name="Salamov A."/>
            <person name="Shapiro H.J."/>
            <person name="Wuyts J."/>
            <person name="Blaudez D."/>
            <person name="Buee M."/>
            <person name="Brokstein P."/>
            <person name="Canbaeck B."/>
            <person name="Cohen D."/>
            <person name="Courty P.E."/>
            <person name="Coutinho P.M."/>
            <person name="Delaruelle C."/>
            <person name="Detter J.C."/>
            <person name="Deveau A."/>
            <person name="DiFazio S."/>
            <person name="Duplessis S."/>
            <person name="Fraissinet-Tachet L."/>
            <person name="Lucic E."/>
            <person name="Frey-Klett P."/>
            <person name="Fourrey C."/>
            <person name="Feussner I."/>
            <person name="Gay G."/>
            <person name="Grimwood J."/>
            <person name="Hoegger P.J."/>
            <person name="Jain P."/>
            <person name="Kilaru S."/>
            <person name="Labbe J."/>
            <person name="Lin Y.C."/>
            <person name="Legue V."/>
            <person name="Le Tacon F."/>
            <person name="Marmeisse R."/>
            <person name="Melayah D."/>
            <person name="Montanini B."/>
            <person name="Muratet M."/>
            <person name="Nehls U."/>
            <person name="Niculita-Hirzel H."/>
            <person name="Oudot-Le Secq M.P."/>
            <person name="Peter M."/>
            <person name="Quesneville H."/>
            <person name="Rajashekar B."/>
            <person name="Reich M."/>
            <person name="Rouhier N."/>
            <person name="Schmutz J."/>
            <person name="Yin T."/>
            <person name="Chalot M."/>
            <person name="Henrissat B."/>
            <person name="Kuees U."/>
            <person name="Lucas S."/>
            <person name="Van de Peer Y."/>
            <person name="Podila G.K."/>
            <person name="Polle A."/>
            <person name="Pukkila P.J."/>
            <person name="Richardson P.M."/>
            <person name="Rouze P."/>
            <person name="Sanders I.R."/>
            <person name="Stajich J.E."/>
            <person name="Tunlid A."/>
            <person name="Tuskan G."/>
            <person name="Grigoriev I.V."/>
        </authorList>
    </citation>
    <scope>NUCLEOTIDE SEQUENCE [LARGE SCALE GENOMIC DNA]</scope>
    <source>
        <strain evidence="4">S238N-H82 / ATCC MYA-4686</strain>
    </source>
</reference>
<feature type="domain" description="Protein kinase" evidence="2">
    <location>
        <begin position="709"/>
        <end position="968"/>
    </location>
</feature>
<dbReference type="InterPro" id="IPR051681">
    <property type="entry name" value="Ser/Thr_Kinases-Pseudokinases"/>
</dbReference>
<dbReference type="InParanoid" id="B0E448"/>
<feature type="compositionally biased region" description="Basic residues" evidence="1">
    <location>
        <begin position="410"/>
        <end position="419"/>
    </location>
</feature>
<dbReference type="GO" id="GO:0004674">
    <property type="term" value="F:protein serine/threonine kinase activity"/>
    <property type="evidence" value="ECO:0007669"/>
    <property type="project" value="TreeGrafter"/>
</dbReference>
<dbReference type="PANTHER" id="PTHR44329">
    <property type="entry name" value="SERINE/THREONINE-PROTEIN KINASE TNNI3K-RELATED"/>
    <property type="match status" value="1"/>
</dbReference>
<evidence type="ECO:0000259" key="2">
    <source>
        <dbReference type="PROSITE" id="PS50011"/>
    </source>
</evidence>
<dbReference type="AlphaFoldDB" id="B0E448"/>
<organism evidence="4">
    <name type="scientific">Laccaria bicolor (strain S238N-H82 / ATCC MYA-4686)</name>
    <name type="common">Bicoloured deceiver</name>
    <name type="synonym">Laccaria laccata var. bicolor</name>
    <dbReference type="NCBI Taxonomy" id="486041"/>
    <lineage>
        <taxon>Eukaryota</taxon>
        <taxon>Fungi</taxon>
        <taxon>Dikarya</taxon>
        <taxon>Basidiomycota</taxon>
        <taxon>Agaricomycotina</taxon>
        <taxon>Agaricomycetes</taxon>
        <taxon>Agaricomycetidae</taxon>
        <taxon>Agaricales</taxon>
        <taxon>Agaricineae</taxon>
        <taxon>Hydnangiaceae</taxon>
        <taxon>Laccaria</taxon>
    </lineage>
</organism>
<dbReference type="KEGG" id="lbc:LACBIDRAFT_336006"/>
<proteinExistence type="predicted"/>
<dbReference type="PRINTS" id="PR00109">
    <property type="entry name" value="TYRKINASE"/>
</dbReference>
<dbReference type="PANTHER" id="PTHR44329:SF214">
    <property type="entry name" value="PROTEIN KINASE DOMAIN-CONTAINING PROTEIN"/>
    <property type="match status" value="1"/>
</dbReference>
<dbReference type="STRING" id="486041.B0E448"/>
<dbReference type="SUPFAM" id="SSF56112">
    <property type="entry name" value="Protein kinase-like (PK-like)"/>
    <property type="match status" value="1"/>
</dbReference>
<protein>
    <submittedName>
        <fullName evidence="3">Predicted protein</fullName>
    </submittedName>
</protein>
<dbReference type="InterPro" id="IPR001245">
    <property type="entry name" value="Ser-Thr/Tyr_kinase_cat_dom"/>
</dbReference>
<evidence type="ECO:0000313" key="4">
    <source>
        <dbReference type="Proteomes" id="UP000001194"/>
    </source>
</evidence>